<evidence type="ECO:0000313" key="4">
    <source>
        <dbReference type="Proteomes" id="UP000824166"/>
    </source>
</evidence>
<dbReference type="Pfam" id="PF00226">
    <property type="entry name" value="DnaJ"/>
    <property type="match status" value="1"/>
</dbReference>
<feature type="domain" description="J" evidence="2">
    <location>
        <begin position="7"/>
        <end position="79"/>
    </location>
</feature>
<proteinExistence type="predicted"/>
<evidence type="ECO:0000313" key="3">
    <source>
        <dbReference type="EMBL" id="MBU8866672.1"/>
    </source>
</evidence>
<protein>
    <submittedName>
        <fullName evidence="3">J domain-containing protein</fullName>
    </submittedName>
</protein>
<organism evidence="3 4">
    <name type="scientific">Paenarthrobacter aromaticivorans</name>
    <dbReference type="NCBI Taxonomy" id="2849150"/>
    <lineage>
        <taxon>Bacteria</taxon>
        <taxon>Bacillati</taxon>
        <taxon>Actinomycetota</taxon>
        <taxon>Actinomycetes</taxon>
        <taxon>Micrococcales</taxon>
        <taxon>Micrococcaceae</taxon>
        <taxon>Paenarthrobacter</taxon>
    </lineage>
</organism>
<dbReference type="InterPro" id="IPR052243">
    <property type="entry name" value="Mito_inner_membrane_organizer"/>
</dbReference>
<dbReference type="SMART" id="SM00271">
    <property type="entry name" value="DnaJ"/>
    <property type="match status" value="1"/>
</dbReference>
<feature type="region of interest" description="Disordered" evidence="1">
    <location>
        <begin position="72"/>
        <end position="141"/>
    </location>
</feature>
<dbReference type="PROSITE" id="PS50076">
    <property type="entry name" value="DNAJ_2"/>
    <property type="match status" value="1"/>
</dbReference>
<accession>A0ABS6I5N5</accession>
<dbReference type="PANTHER" id="PTHR44157">
    <property type="entry name" value="DNAJ HOMOLOG SUBFAMILY C MEMBER 11"/>
    <property type="match status" value="1"/>
</dbReference>
<reference evidence="3 4" key="1">
    <citation type="submission" date="2021-06" db="EMBL/GenBank/DDBJ databases">
        <authorList>
            <person name="Jeong J.W."/>
        </authorList>
    </citation>
    <scope>NUCLEOTIDE SEQUENCE [LARGE SCALE GENOMIC DNA]</scope>
    <source>
        <strain evidence="3 4">MMS21-TAE1-1</strain>
    </source>
</reference>
<comment type="caution">
    <text evidence="3">The sequence shown here is derived from an EMBL/GenBank/DDBJ whole genome shotgun (WGS) entry which is preliminary data.</text>
</comment>
<dbReference type="EMBL" id="JAHOPC010000005">
    <property type="protein sequence ID" value="MBU8866672.1"/>
    <property type="molecule type" value="Genomic_DNA"/>
</dbReference>
<dbReference type="RefSeq" id="WP_216924832.1">
    <property type="nucleotide sequence ID" value="NZ_JAHOPC010000005.1"/>
</dbReference>
<evidence type="ECO:0000259" key="2">
    <source>
        <dbReference type="PROSITE" id="PS50076"/>
    </source>
</evidence>
<name>A0ABS6I5N5_9MICC</name>
<dbReference type="InterPro" id="IPR001623">
    <property type="entry name" value="DnaJ_domain"/>
</dbReference>
<dbReference type="PANTHER" id="PTHR44157:SF1">
    <property type="entry name" value="DNAJ HOMOLOG SUBFAMILY C MEMBER 11"/>
    <property type="match status" value="1"/>
</dbReference>
<gene>
    <name evidence="3" type="ORF">KSW38_10265</name>
</gene>
<dbReference type="Proteomes" id="UP000824166">
    <property type="component" value="Unassembled WGS sequence"/>
</dbReference>
<keyword evidence="4" id="KW-1185">Reference proteome</keyword>
<evidence type="ECO:0000256" key="1">
    <source>
        <dbReference type="SAM" id="MobiDB-lite"/>
    </source>
</evidence>
<dbReference type="CDD" id="cd06257">
    <property type="entry name" value="DnaJ"/>
    <property type="match status" value="1"/>
</dbReference>
<sequence length="141" mass="15647">MSNNQPDYYSILNVAPSATAREITHAYRSLLRTRHPDTREKVDDGDSTRAADLQELHAIMQAYVVLSDPAKRSAYDSARRTGTSTGGSPGKPVKVRIHKTPASPAPSQTDQQPLVFGPVHWEPLPRTTPGYPSPKVRRRYI</sequence>